<protein>
    <submittedName>
        <fullName evidence="1">Uncharacterized protein</fullName>
    </submittedName>
</protein>
<evidence type="ECO:0000313" key="1">
    <source>
        <dbReference type="EMBL" id="CAB4122581.1"/>
    </source>
</evidence>
<sequence>MNEKIKPSVERMHELRETRSIGFYESRRVATQEAVLEAIQSANCIDDLKRILCTIVEENWL</sequence>
<reference evidence="1" key="1">
    <citation type="submission" date="2020-04" db="EMBL/GenBank/DDBJ databases">
        <authorList>
            <person name="Chiriac C."/>
            <person name="Salcher M."/>
            <person name="Ghai R."/>
            <person name="Kavagutti S V."/>
        </authorList>
    </citation>
    <scope>NUCLEOTIDE SEQUENCE</scope>
</reference>
<proteinExistence type="predicted"/>
<name>A0A6J5KLF5_9CAUD</name>
<accession>A0A6J5KLF5</accession>
<dbReference type="EMBL" id="LR796167">
    <property type="protein sequence ID" value="CAB4122581.1"/>
    <property type="molecule type" value="Genomic_DNA"/>
</dbReference>
<organism evidence="1">
    <name type="scientific">uncultured Caudovirales phage</name>
    <dbReference type="NCBI Taxonomy" id="2100421"/>
    <lineage>
        <taxon>Viruses</taxon>
        <taxon>Duplodnaviria</taxon>
        <taxon>Heunggongvirae</taxon>
        <taxon>Uroviricota</taxon>
        <taxon>Caudoviricetes</taxon>
        <taxon>Peduoviridae</taxon>
        <taxon>Maltschvirus</taxon>
        <taxon>Maltschvirus maltsch</taxon>
    </lineage>
</organism>
<gene>
    <name evidence="1" type="ORF">UFOVP29_39</name>
</gene>